<organism evidence="1 2">
    <name type="scientific">Candidatus Electrothrix aarhusensis</name>
    <dbReference type="NCBI Taxonomy" id="1859131"/>
    <lineage>
        <taxon>Bacteria</taxon>
        <taxon>Pseudomonadati</taxon>
        <taxon>Thermodesulfobacteriota</taxon>
        <taxon>Desulfobulbia</taxon>
        <taxon>Desulfobulbales</taxon>
        <taxon>Desulfobulbaceae</taxon>
        <taxon>Candidatus Electrothrix</taxon>
    </lineage>
</organism>
<sequence length="400" mass="44718">MATPINNRSIRRIQDESIRSLSRNRRASTNLYLLNEVHPPRSTIQAGHQLINIKKPTAVVFVDDEPLANWSHDCRYLLHDPDNGKLYQEVKAGFPPFLVDPPSTFKGFHTPVVLHNPLRRIWTPAPEKVKIRFPWLAPKGQRYAVLFSGASNNRHTNDLEFLYRQLVDQFYFDEDNITVLNYDGTVNYSGGPRPVAHWPGDGTPYRMPVHGKGTKEALEEAINSLKKKLKKDDLLIVHTNNHGGHNGKESYLCTYSGEIYTASEFAGKLHELPVFSELIVMMEQCHSGGFNDAIIEQSTANRTTFSAACTEGKNSIGEADFDPFARDWIAAFAGADPYGAALVSDPDYDNSGKISAREAFAYADDVHHSYDSPVYSAYGSDAGDQNLHQNGATFLYIVIL</sequence>
<dbReference type="Pfam" id="PF01650">
    <property type="entry name" value="Peptidase_C13"/>
    <property type="match status" value="1"/>
</dbReference>
<dbReference type="InterPro" id="IPR001096">
    <property type="entry name" value="Peptidase_C13"/>
</dbReference>
<gene>
    <name evidence="1" type="ORF">H206_02040</name>
</gene>
<evidence type="ECO:0000313" key="1">
    <source>
        <dbReference type="EMBL" id="RWX44013.1"/>
    </source>
</evidence>
<proteinExistence type="predicted"/>
<dbReference type="Proteomes" id="UP000287853">
    <property type="component" value="Unassembled WGS sequence"/>
</dbReference>
<reference evidence="1 2" key="1">
    <citation type="submission" date="2017-01" db="EMBL/GenBank/DDBJ databases">
        <title>The cable genome- insights into the physiology and evolution of filamentous bacteria capable of sulfide oxidation via long distance electron transfer.</title>
        <authorList>
            <person name="Schreiber L."/>
            <person name="Bjerg J.T."/>
            <person name="Boggild A."/>
            <person name="Van De Vossenberg J."/>
            <person name="Meysman F."/>
            <person name="Nielsen L.P."/>
            <person name="Schramm A."/>
            <person name="Kjeldsen K.U."/>
        </authorList>
    </citation>
    <scope>NUCLEOTIDE SEQUENCE [LARGE SCALE GENOMIC DNA]</scope>
    <source>
        <strain evidence="1">MCF</strain>
    </source>
</reference>
<evidence type="ECO:0000313" key="2">
    <source>
        <dbReference type="Proteomes" id="UP000287853"/>
    </source>
</evidence>
<dbReference type="EMBL" id="MTKO01000103">
    <property type="protein sequence ID" value="RWX44013.1"/>
    <property type="molecule type" value="Genomic_DNA"/>
</dbReference>
<dbReference type="GO" id="GO:0008233">
    <property type="term" value="F:peptidase activity"/>
    <property type="evidence" value="ECO:0007669"/>
    <property type="project" value="InterPro"/>
</dbReference>
<dbReference type="Gene3D" id="3.40.50.1460">
    <property type="match status" value="1"/>
</dbReference>
<accession>A0A3S3QW62</accession>
<name>A0A3S3QW62_9BACT</name>
<dbReference type="GO" id="GO:0006508">
    <property type="term" value="P:proteolysis"/>
    <property type="evidence" value="ECO:0007669"/>
    <property type="project" value="InterPro"/>
</dbReference>
<protein>
    <submittedName>
        <fullName evidence="1">Caspase domain-containing protein</fullName>
    </submittedName>
</protein>
<keyword evidence="2" id="KW-1185">Reference proteome</keyword>
<comment type="caution">
    <text evidence="1">The sequence shown here is derived from an EMBL/GenBank/DDBJ whole genome shotgun (WGS) entry which is preliminary data.</text>
</comment>
<dbReference type="AlphaFoldDB" id="A0A3S3QW62"/>